<dbReference type="Gene3D" id="3.40.50.11780">
    <property type="match status" value="2"/>
</dbReference>
<evidence type="ECO:0008006" key="6">
    <source>
        <dbReference type="Google" id="ProtNLM"/>
    </source>
</evidence>
<keyword evidence="5" id="KW-1185">Reference proteome</keyword>
<dbReference type="InterPro" id="IPR052042">
    <property type="entry name" value="Tail_sheath_structural"/>
</dbReference>
<reference evidence="5" key="1">
    <citation type="journal article" date="2019" name="Int. J. Syst. Evol. Microbiol.">
        <title>The Global Catalogue of Microorganisms (GCM) 10K type strain sequencing project: providing services to taxonomists for standard genome sequencing and annotation.</title>
        <authorList>
            <consortium name="The Broad Institute Genomics Platform"/>
            <consortium name="The Broad Institute Genome Sequencing Center for Infectious Disease"/>
            <person name="Wu L."/>
            <person name="Ma J."/>
        </authorList>
    </citation>
    <scope>NUCLEOTIDE SEQUENCE [LARGE SCALE GENOMIC DNA]</scope>
    <source>
        <strain evidence="5">NBRC 111981</strain>
    </source>
</reference>
<dbReference type="Pfam" id="PF04984">
    <property type="entry name" value="Phage_sheath_1"/>
    <property type="match status" value="1"/>
</dbReference>
<evidence type="ECO:0000259" key="3">
    <source>
        <dbReference type="Pfam" id="PF17482"/>
    </source>
</evidence>
<evidence type="ECO:0000259" key="2">
    <source>
        <dbReference type="Pfam" id="PF04984"/>
    </source>
</evidence>
<sequence>MATYATPGVYYERADSDNAGVSPLRTDIAGFVGMAARGPLHTPLPVQSWRQFQAYFGDCIGGGYLAYAVRAFFENGGRRAWIVRIAADAASSAGLDLADAAAVTAWRIQAISPGVWGNGLSVALRATHRLQTIMDPQHSTPDYAQVTRVAGFVRGTHVRIPVKPGMAMYRMVAAVDSANNRLYWVDPDPRGRTSIQQSLTGLDPNSTPLLESVEYTVLVFDGTRLLNSYEDLSLLPDHPRYGPRVLAPLSTPPPNPRDWKLPDAPPPVCITEQRTPSQIDALVPLAEMDAATFLSGGLDGLSQLTVRDFIGETVDAMDDDATRQDKTRGLSALVPISEVALLAIPDIHIQPEQPPTYQPLPRCVPNPCLPQPPPANAVTPILTPDLPPRFNDAQVYQVQAAMVQQCETLRDRFALLDPPYDCVSDPRLGVAAVRAWRKRFDSPFAALYFPWARVVDPLFLPGVRPRDIPPSGHVAGYCASTDLTIGVHKAPANGALSWIQDLTSTIDAATHGLLNDEQIDVLRAMPGRGLRIYGARTLSNDPDWLYINVRRLLSMVAKTLRQAVRWAVFEPNNIATRTKLHLAITSFLLTLWQRGALAGKTPRAAFYVICNEDNNPPALRDNGELIIEVGIAPAIPFEFVVLRVGRVDNEFDVTDTDQAGAAA</sequence>
<feature type="domain" description="Tail sheath protein subtilisin-like" evidence="2">
    <location>
        <begin position="431"/>
        <end position="538"/>
    </location>
</feature>
<dbReference type="PANTHER" id="PTHR35861:SF1">
    <property type="entry name" value="PHAGE TAIL SHEATH PROTEIN"/>
    <property type="match status" value="1"/>
</dbReference>
<comment type="similarity">
    <text evidence="1">Belongs to the myoviridae tail sheath protein family.</text>
</comment>
<dbReference type="PANTHER" id="PTHR35861">
    <property type="match status" value="1"/>
</dbReference>
<accession>A0ABQ5XG40</accession>
<gene>
    <name evidence="4" type="ORF">GCM10007898_34870</name>
</gene>
<dbReference type="InterPro" id="IPR020287">
    <property type="entry name" value="Tail_sheath_C"/>
</dbReference>
<protein>
    <recommendedName>
        <fullName evidence="6">Tail sheath protein C-terminal domain-containing protein</fullName>
    </recommendedName>
</protein>
<dbReference type="RefSeq" id="WP_284333348.1">
    <property type="nucleotide sequence ID" value="NZ_BSOA01000044.1"/>
</dbReference>
<name>A0ABQ5XG40_9GAMM</name>
<dbReference type="Proteomes" id="UP001156627">
    <property type="component" value="Unassembled WGS sequence"/>
</dbReference>
<evidence type="ECO:0000313" key="4">
    <source>
        <dbReference type="EMBL" id="GLQ89912.1"/>
    </source>
</evidence>
<dbReference type="EMBL" id="BSOA01000044">
    <property type="protein sequence ID" value="GLQ89912.1"/>
    <property type="molecule type" value="Genomic_DNA"/>
</dbReference>
<evidence type="ECO:0000313" key="5">
    <source>
        <dbReference type="Proteomes" id="UP001156627"/>
    </source>
</evidence>
<organism evidence="4 5">
    <name type="scientific">Dyella flagellata</name>
    <dbReference type="NCBI Taxonomy" id="1867833"/>
    <lineage>
        <taxon>Bacteria</taxon>
        <taxon>Pseudomonadati</taxon>
        <taxon>Pseudomonadota</taxon>
        <taxon>Gammaproteobacteria</taxon>
        <taxon>Lysobacterales</taxon>
        <taxon>Rhodanobacteraceae</taxon>
        <taxon>Dyella</taxon>
    </lineage>
</organism>
<evidence type="ECO:0000256" key="1">
    <source>
        <dbReference type="ARBA" id="ARBA00008005"/>
    </source>
</evidence>
<feature type="domain" description="Tail sheath protein C-terminal" evidence="3">
    <location>
        <begin position="540"/>
        <end position="644"/>
    </location>
</feature>
<comment type="caution">
    <text evidence="4">The sequence shown here is derived from an EMBL/GenBank/DDBJ whole genome shotgun (WGS) entry which is preliminary data.</text>
</comment>
<proteinExistence type="inferred from homology"/>
<dbReference type="Pfam" id="PF17482">
    <property type="entry name" value="Phage_sheath_1C"/>
    <property type="match status" value="1"/>
</dbReference>
<dbReference type="InterPro" id="IPR035089">
    <property type="entry name" value="Phage_sheath_subtilisin"/>
</dbReference>